<accession>A0AAV9W012</accession>
<comment type="caution">
    <text evidence="2">The sequence shown here is derived from an EMBL/GenBank/DDBJ whole genome shotgun (WGS) entry which is preliminary data.</text>
</comment>
<dbReference type="InterPro" id="IPR032675">
    <property type="entry name" value="LRR_dom_sf"/>
</dbReference>
<dbReference type="AlphaFoldDB" id="A0AAV9W012"/>
<feature type="region of interest" description="Disordered" evidence="1">
    <location>
        <begin position="180"/>
        <end position="211"/>
    </location>
</feature>
<name>A0AAV9W012_9PEZI</name>
<feature type="region of interest" description="Disordered" evidence="1">
    <location>
        <begin position="580"/>
        <end position="707"/>
    </location>
</feature>
<feature type="compositionally biased region" description="Basic and acidic residues" evidence="1">
    <location>
        <begin position="580"/>
        <end position="594"/>
    </location>
</feature>
<feature type="compositionally biased region" description="Polar residues" evidence="1">
    <location>
        <begin position="645"/>
        <end position="654"/>
    </location>
</feature>
<dbReference type="SUPFAM" id="SSF81383">
    <property type="entry name" value="F-box domain"/>
    <property type="match status" value="1"/>
</dbReference>
<dbReference type="EMBL" id="JAVHJL010000008">
    <property type="protein sequence ID" value="KAK6498426.1"/>
    <property type="molecule type" value="Genomic_DNA"/>
</dbReference>
<sequence length="759" mass="87108">MPPLGKEFGIPMKADGQCLLQEIPPELCFLIAGFLDSDGLAGLSKTSRFWYHFLFLRRIRGLRLGRRSRRQLSHLERFSDGKSFAPLRQHIRSLTLGIGGILNLHRTAGLLSTFTDITSVLVFVRWNGYIERNLYVAIISRLSTLLFYEDIESIKIAFRWSSNGMGGLSDSEGYFSSSQNSSYLGSPTRSSVRRPASELGSGTGDTASSESDISDIEYPYRNLEEEERSHRVQFLWQAKQRPWARSNDFLGRYLSKNALGKLSRTKRLSLPRNLKYFNITMEDEDPLLCLPLINCRNLTALHIASRFCGPIKDPRQPNELVKFVTIKALELSYRSWARNEDFPKIPMQFPSLRLLMISSNMPPPSWPEIIPNFPKLVYLHISSSEPDGLGLGGYNVSEGQLMKRLESGDFPALRTFKVSSDAHMGFEFDFSTATISRVRDEYDQSVSFKFDWVRGSPGEGCAEGTWLDAMWNSGTLYSNMQPLDGEVEETEEIKSEVEELASDESIYDSEDDRIAMDRRLRIRDMKREKAKERRRRVKKEEKKWERLDAIARGESVSSRDSDGYRYSDIDFSDFEAKREARRKEREGEGEREEQGLEEEEGKEIPRHEYGYMHFGEDTDVIDARSEASSIAEVEGEEADDEIGHTASQYLSLSADNDDEILPEDPDEYEGDIEMDENDTQEPLDSLDDPHFNVSYHNCRSDEEDNTQYGSQYSQFDTQEYLANAANMAQEPLPKPERSINLTMDPREVEKIRNKNLYRR</sequence>
<reference evidence="2 3" key="1">
    <citation type="submission" date="2023-08" db="EMBL/GenBank/DDBJ databases">
        <authorList>
            <person name="Palmer J.M."/>
        </authorList>
    </citation>
    <scope>NUCLEOTIDE SEQUENCE [LARGE SCALE GENOMIC DNA]</scope>
    <source>
        <strain evidence="2 3">TWF481</strain>
    </source>
</reference>
<proteinExistence type="predicted"/>
<dbReference type="SUPFAM" id="SSF52047">
    <property type="entry name" value="RNI-like"/>
    <property type="match status" value="1"/>
</dbReference>
<keyword evidence="3" id="KW-1185">Reference proteome</keyword>
<protein>
    <recommendedName>
        <fullName evidence="4">F-box domain-containing protein</fullName>
    </recommendedName>
</protein>
<feature type="compositionally biased region" description="Basic and acidic residues" evidence="1">
    <location>
        <begin position="602"/>
        <end position="625"/>
    </location>
</feature>
<gene>
    <name evidence="2" type="ORF">TWF481_011018</name>
</gene>
<feature type="compositionally biased region" description="Acidic residues" evidence="1">
    <location>
        <begin position="655"/>
        <end position="686"/>
    </location>
</feature>
<evidence type="ECO:0008006" key="4">
    <source>
        <dbReference type="Google" id="ProtNLM"/>
    </source>
</evidence>
<evidence type="ECO:0000313" key="3">
    <source>
        <dbReference type="Proteomes" id="UP001370758"/>
    </source>
</evidence>
<evidence type="ECO:0000313" key="2">
    <source>
        <dbReference type="EMBL" id="KAK6498426.1"/>
    </source>
</evidence>
<evidence type="ECO:0000256" key="1">
    <source>
        <dbReference type="SAM" id="MobiDB-lite"/>
    </source>
</evidence>
<dbReference type="Gene3D" id="3.80.10.10">
    <property type="entry name" value="Ribonuclease Inhibitor"/>
    <property type="match status" value="1"/>
</dbReference>
<organism evidence="2 3">
    <name type="scientific">Arthrobotrys musiformis</name>
    <dbReference type="NCBI Taxonomy" id="47236"/>
    <lineage>
        <taxon>Eukaryota</taxon>
        <taxon>Fungi</taxon>
        <taxon>Dikarya</taxon>
        <taxon>Ascomycota</taxon>
        <taxon>Pezizomycotina</taxon>
        <taxon>Orbiliomycetes</taxon>
        <taxon>Orbiliales</taxon>
        <taxon>Orbiliaceae</taxon>
        <taxon>Arthrobotrys</taxon>
    </lineage>
</organism>
<dbReference type="Proteomes" id="UP001370758">
    <property type="component" value="Unassembled WGS sequence"/>
</dbReference>
<feature type="compositionally biased region" description="Polar residues" evidence="1">
    <location>
        <begin position="180"/>
        <end position="190"/>
    </location>
</feature>
<dbReference type="InterPro" id="IPR036047">
    <property type="entry name" value="F-box-like_dom_sf"/>
</dbReference>